<name>A0ABQ6PPP5_9BACT</name>
<evidence type="ECO:0000313" key="1">
    <source>
        <dbReference type="EMBL" id="GMQ29906.1"/>
    </source>
</evidence>
<sequence length="389" mass="43777">MRKTLLLLLFCSMVGRVSLGQESLTTISLDLIQNKVNGGKPLPSEEKFYIRGAIPEQIEMVKVSIYPSKKSDKSGKTYFWTPPFGYKKLDFQLFVEDELRSNEDYHMDFGFYQKAGVNEVKELRDLIATNISTYLNTITIVKKGGIQFEDSDEQVLSNMGIIVERGAYYFETPNGVQFPGFSDLTRNKLEQRKKLKMGKAKYNATGVAEGDNARAVYARQYLDELLAIATAEIDQFLTTNMLVRVGEKSFQNYPSEKKPNSILINAGYGAISLSKNLPQQEFVHSPYVGLSFPLGNRTFARFMSNVSLSTGAFISGNIENSRGERITGPLLDRPVYVGLGYNFFRFFRLNAGGTFLTTERLDGSQSQSFHPFVGISAEFRIWLGLGNKR</sequence>
<comment type="caution">
    <text evidence="1">The sequence shown here is derived from an EMBL/GenBank/DDBJ whole genome shotgun (WGS) entry which is preliminary data.</text>
</comment>
<dbReference type="Proteomes" id="UP001338309">
    <property type="component" value="Unassembled WGS sequence"/>
</dbReference>
<evidence type="ECO:0000313" key="2">
    <source>
        <dbReference type="Proteomes" id="UP001338309"/>
    </source>
</evidence>
<reference evidence="1 2" key="1">
    <citation type="submission" date="2023-08" db="EMBL/GenBank/DDBJ databases">
        <title>Draft genome sequence of Algoriphagus confluentis.</title>
        <authorList>
            <person name="Takatani N."/>
            <person name="Hosokawa M."/>
            <person name="Sawabe T."/>
        </authorList>
    </citation>
    <scope>NUCLEOTIDE SEQUENCE [LARGE SCALE GENOMIC DNA]</scope>
    <source>
        <strain evidence="1 2">NBRC 111222</strain>
    </source>
</reference>
<dbReference type="EMBL" id="BTPD01000007">
    <property type="protein sequence ID" value="GMQ29906.1"/>
    <property type="molecule type" value="Genomic_DNA"/>
</dbReference>
<gene>
    <name evidence="1" type="ORF">Aconfl_25490</name>
</gene>
<dbReference type="RefSeq" id="WP_338224620.1">
    <property type="nucleotide sequence ID" value="NZ_BTPD01000007.1"/>
</dbReference>
<protein>
    <submittedName>
        <fullName evidence="1">Uncharacterized protein</fullName>
    </submittedName>
</protein>
<proteinExistence type="predicted"/>
<keyword evidence="2" id="KW-1185">Reference proteome</keyword>
<accession>A0ABQ6PPP5</accession>
<organism evidence="1 2">
    <name type="scientific">Algoriphagus confluentis</name>
    <dbReference type="NCBI Taxonomy" id="1697556"/>
    <lineage>
        <taxon>Bacteria</taxon>
        <taxon>Pseudomonadati</taxon>
        <taxon>Bacteroidota</taxon>
        <taxon>Cytophagia</taxon>
        <taxon>Cytophagales</taxon>
        <taxon>Cyclobacteriaceae</taxon>
        <taxon>Algoriphagus</taxon>
    </lineage>
</organism>